<dbReference type="STRING" id="1660064.CIGN_1281"/>
<dbReference type="PANTHER" id="PTHR35809:SF1">
    <property type="entry name" value="ARCHAETIDYLSERINE DECARBOXYLASE PROENZYME-RELATED"/>
    <property type="match status" value="1"/>
</dbReference>
<protein>
    <submittedName>
        <fullName evidence="11">Phosphatidylserine decarboxylase-related protein</fullName>
    </submittedName>
</protein>
<evidence type="ECO:0000256" key="3">
    <source>
        <dbReference type="ARBA" id="ARBA00022793"/>
    </source>
</evidence>
<evidence type="ECO:0000256" key="10">
    <source>
        <dbReference type="ARBA" id="ARBA00023317"/>
    </source>
</evidence>
<proteinExistence type="predicted"/>
<evidence type="ECO:0000256" key="4">
    <source>
        <dbReference type="ARBA" id="ARBA00023098"/>
    </source>
</evidence>
<dbReference type="EMBL" id="CP018788">
    <property type="protein sequence ID" value="ARQ99540.1"/>
    <property type="molecule type" value="Genomic_DNA"/>
</dbReference>
<dbReference type="PANTHER" id="PTHR35809">
    <property type="entry name" value="ARCHAETIDYLSERINE DECARBOXYLASE PROENZYME-RELATED"/>
    <property type="match status" value="1"/>
</dbReference>
<sequence length="203" mass="23033">MNNLGIISRYGYKCITISVVLLILSWIFDFWFSFFTILLLATLWVYRNPERLPQSEDSKAILSPIDGVVEDIKKCNYNGRGYSEILIRSRIIDCGVLRATCDMEISDIKRRNGLNLHSSDSNSNLLNNRATIISKNQDIILRISTSALTSKIYLESINYVKSGRRIGFIKDGKISLLMPLNTRISLTKGDKVKACNIIGYIDE</sequence>
<keyword evidence="5" id="KW-0472">Membrane</keyword>
<accession>A0A1X9STI8</accession>
<evidence type="ECO:0000256" key="8">
    <source>
        <dbReference type="ARBA" id="ARBA00023239"/>
    </source>
</evidence>
<dbReference type="GO" id="GO:0004609">
    <property type="term" value="F:phosphatidylserine decarboxylase activity"/>
    <property type="evidence" value="ECO:0007669"/>
    <property type="project" value="InterPro"/>
</dbReference>
<keyword evidence="6" id="KW-0865">Zymogen</keyword>
<dbReference type="OrthoDB" id="5362699at2"/>
<organism evidence="11 12">
    <name type="scientific">Campylobacter devanensis</name>
    <dbReference type="NCBI Taxonomy" id="3161138"/>
    <lineage>
        <taxon>Bacteria</taxon>
        <taxon>Pseudomonadati</taxon>
        <taxon>Campylobacterota</taxon>
        <taxon>Epsilonproteobacteria</taxon>
        <taxon>Campylobacterales</taxon>
        <taxon>Campylobacteraceae</taxon>
        <taxon>Campylobacter</taxon>
    </lineage>
</organism>
<dbReference type="InterPro" id="IPR003817">
    <property type="entry name" value="PS_Dcarbxylase"/>
</dbReference>
<evidence type="ECO:0000256" key="1">
    <source>
        <dbReference type="ARBA" id="ARBA00022475"/>
    </source>
</evidence>
<keyword evidence="9" id="KW-1208">Phospholipid metabolism</keyword>
<evidence type="ECO:0000256" key="5">
    <source>
        <dbReference type="ARBA" id="ARBA00023136"/>
    </source>
</evidence>
<keyword evidence="12" id="KW-1185">Reference proteome</keyword>
<keyword evidence="1" id="KW-1003">Cell membrane</keyword>
<keyword evidence="8" id="KW-0456">Lyase</keyword>
<reference evidence="11 12" key="1">
    <citation type="journal article" date="2017" name="Genome Biol. Evol.">
        <title>Comparative Genomic Analysis Identifies a Campylobacter Clade Deficient in Selenium Metabolism.</title>
        <authorList>
            <person name="Miller W.G."/>
            <person name="Yee E."/>
            <person name="Lopes B.S."/>
            <person name="Chapman M.H."/>
            <person name="Huynh S."/>
            <person name="Bono J.L."/>
            <person name="Parker C.T."/>
            <person name="Strachan N.J.C."/>
            <person name="Forbes K.J."/>
        </authorList>
    </citation>
    <scope>NUCLEOTIDE SEQUENCE [LARGE SCALE GENOMIC DNA]</scope>
    <source>
        <strain evidence="11 12">NCTC 13003</strain>
    </source>
</reference>
<accession>A0A381DB98</accession>
<evidence type="ECO:0000256" key="9">
    <source>
        <dbReference type="ARBA" id="ARBA00023264"/>
    </source>
</evidence>
<evidence type="ECO:0000256" key="6">
    <source>
        <dbReference type="ARBA" id="ARBA00023145"/>
    </source>
</evidence>
<keyword evidence="3" id="KW-0210">Decarboxylase</keyword>
<keyword evidence="7" id="KW-0594">Phospholipid biosynthesis</keyword>
<keyword evidence="2" id="KW-0444">Lipid biosynthesis</keyword>
<dbReference type="Pfam" id="PF02666">
    <property type="entry name" value="PS_Dcarbxylase"/>
    <property type="match status" value="1"/>
</dbReference>
<dbReference type="InterPro" id="IPR033175">
    <property type="entry name" value="PSD-A"/>
</dbReference>
<dbReference type="KEGG" id="cdev:CIGN_1281"/>
<dbReference type="Proteomes" id="UP000194309">
    <property type="component" value="Chromosome"/>
</dbReference>
<name>A0A1X9STI8_9BACT</name>
<evidence type="ECO:0000256" key="2">
    <source>
        <dbReference type="ARBA" id="ARBA00022516"/>
    </source>
</evidence>
<keyword evidence="4" id="KW-0443">Lipid metabolism</keyword>
<evidence type="ECO:0000313" key="12">
    <source>
        <dbReference type="Proteomes" id="UP000194309"/>
    </source>
</evidence>
<dbReference type="AlphaFoldDB" id="A0A1X9STI8"/>
<evidence type="ECO:0000256" key="7">
    <source>
        <dbReference type="ARBA" id="ARBA00023209"/>
    </source>
</evidence>
<keyword evidence="10" id="KW-0670">Pyruvate</keyword>
<dbReference type="GO" id="GO:0008654">
    <property type="term" value="P:phospholipid biosynthetic process"/>
    <property type="evidence" value="ECO:0007669"/>
    <property type="project" value="UniProtKB-KW"/>
</dbReference>
<evidence type="ECO:0000313" key="11">
    <source>
        <dbReference type="EMBL" id="ARQ99540.1"/>
    </source>
</evidence>
<gene>
    <name evidence="11" type="ORF">CIGN_1281</name>
</gene>